<gene>
    <name evidence="3" type="ORF">HUG15_13920</name>
</gene>
<dbReference type="Pfam" id="PF13193">
    <property type="entry name" value="AMP-binding_C"/>
    <property type="match status" value="1"/>
</dbReference>
<dbReference type="PROSITE" id="PS00455">
    <property type="entry name" value="AMP_BINDING"/>
    <property type="match status" value="1"/>
</dbReference>
<dbReference type="PANTHER" id="PTHR43767:SF1">
    <property type="entry name" value="NONRIBOSOMAL PEPTIDE SYNTHASE PES1 (EUROFUNG)-RELATED"/>
    <property type="match status" value="1"/>
</dbReference>
<accession>A0A7T7CC64</accession>
<dbReference type="NCBIfam" id="NF006181">
    <property type="entry name" value="PRK08314.1"/>
    <property type="match status" value="1"/>
</dbReference>
<dbReference type="InterPro" id="IPR042099">
    <property type="entry name" value="ANL_N_sf"/>
</dbReference>
<dbReference type="InterPro" id="IPR050237">
    <property type="entry name" value="ATP-dep_AMP-bd_enzyme"/>
</dbReference>
<keyword evidence="4" id="KW-1185">Reference proteome</keyword>
<dbReference type="InterPro" id="IPR045851">
    <property type="entry name" value="AMP-bd_C_sf"/>
</dbReference>
<reference evidence="3 4" key="1">
    <citation type="submission" date="2020-06" db="EMBL/GenBank/DDBJ databases">
        <title>Genomic analysis of Salicibibacter sp. NKC5-3.</title>
        <authorList>
            <person name="Oh Y.J."/>
        </authorList>
    </citation>
    <scope>NUCLEOTIDE SEQUENCE [LARGE SCALE GENOMIC DNA]</scope>
    <source>
        <strain evidence="3 4">NKC5-3</strain>
    </source>
</reference>
<organism evidence="3 4">
    <name type="scientific">Salicibibacter cibarius</name>
    <dbReference type="NCBI Taxonomy" id="2743000"/>
    <lineage>
        <taxon>Bacteria</taxon>
        <taxon>Bacillati</taxon>
        <taxon>Bacillota</taxon>
        <taxon>Bacilli</taxon>
        <taxon>Bacillales</taxon>
        <taxon>Bacillaceae</taxon>
        <taxon>Salicibibacter</taxon>
    </lineage>
</organism>
<dbReference type="Proteomes" id="UP000595823">
    <property type="component" value="Chromosome"/>
</dbReference>
<feature type="domain" description="AMP-dependent synthetase/ligase" evidence="1">
    <location>
        <begin position="31"/>
        <end position="407"/>
    </location>
</feature>
<dbReference type="Pfam" id="PF00501">
    <property type="entry name" value="AMP-binding"/>
    <property type="match status" value="1"/>
</dbReference>
<dbReference type="EMBL" id="CP054705">
    <property type="protein sequence ID" value="QQK76549.1"/>
    <property type="molecule type" value="Genomic_DNA"/>
</dbReference>
<evidence type="ECO:0000313" key="3">
    <source>
        <dbReference type="EMBL" id="QQK76549.1"/>
    </source>
</evidence>
<feature type="domain" description="AMP-binding enzyme C-terminal" evidence="2">
    <location>
        <begin position="461"/>
        <end position="538"/>
    </location>
</feature>
<dbReference type="InterPro" id="IPR000873">
    <property type="entry name" value="AMP-dep_synth/lig_dom"/>
</dbReference>
<dbReference type="InterPro" id="IPR025110">
    <property type="entry name" value="AMP-bd_C"/>
</dbReference>
<dbReference type="PANTHER" id="PTHR43767">
    <property type="entry name" value="LONG-CHAIN-FATTY-ACID--COA LIGASE"/>
    <property type="match status" value="1"/>
</dbReference>
<dbReference type="KEGG" id="scia:HUG15_13920"/>
<name>A0A7T7CC64_9BACI</name>
<dbReference type="Gene3D" id="3.40.50.12780">
    <property type="entry name" value="N-terminal domain of ligase-like"/>
    <property type="match status" value="1"/>
</dbReference>
<dbReference type="SUPFAM" id="SSF56801">
    <property type="entry name" value="Acetyl-CoA synthetase-like"/>
    <property type="match status" value="1"/>
</dbReference>
<evidence type="ECO:0000259" key="1">
    <source>
        <dbReference type="Pfam" id="PF00501"/>
    </source>
</evidence>
<dbReference type="RefSeq" id="WP_200123678.1">
    <property type="nucleotide sequence ID" value="NZ_CP054705.1"/>
</dbReference>
<dbReference type="Gene3D" id="3.30.300.30">
    <property type="match status" value="1"/>
</dbReference>
<dbReference type="AlphaFoldDB" id="A0A7T7CC64"/>
<dbReference type="GO" id="GO:0016878">
    <property type="term" value="F:acid-thiol ligase activity"/>
    <property type="evidence" value="ECO:0007669"/>
    <property type="project" value="UniProtKB-ARBA"/>
</dbReference>
<evidence type="ECO:0000313" key="4">
    <source>
        <dbReference type="Proteomes" id="UP000595823"/>
    </source>
</evidence>
<sequence length="555" mass="61938">MNTKHYPSWPDRLPKTLTVPGTTVYDNLLVSAKRYPDKVAVHYYGASYTYTDLFLEVEGLAGFLEHSFNVRKGDRVMLYMQNAPQYIISLFAILRVGAVVVPINPMNKEAELEFCINDCGIKAGIVGQEIYENVQGLKAKTTLESILVAAYSDYLPDREIFTDLPDAVIAPAKSHSDVKWRVALAEARVPSEYTGKQGDMAFLPYTSGTTGMPKGCVHTHYSYQANIFGGIHASNAANSAVHLSALPFFHVTGVMACLLAPLTIGASIVILTRWNRQHALEMIDRYKCTNWVCISTMLVDFLGNPHIQDYDISSLRAISGGGAALPEAVGKRLHEWLGLQYFEGYGLTETIAQTHFNPPQAPKLQCLGIPAFDVDSRVIDPVTLQELGIEEVGEIIINGPQVFQGYYNRPQETAEAFVELDGKRFFRTGDMGRIDEDGYFFMVDRIKRMINASGFNVWPSEVESYLFKHPDIQQACVIGVPDPVRGENVKAFVVLHPESEGNVTEEEIIAWAKEQMAVYKYPRLVEFRTSLPTTASGKILWRQLQNEEAEKSKSL</sequence>
<evidence type="ECO:0000259" key="2">
    <source>
        <dbReference type="Pfam" id="PF13193"/>
    </source>
</evidence>
<protein>
    <submittedName>
        <fullName evidence="3">AMP-binding protein</fullName>
    </submittedName>
</protein>
<proteinExistence type="predicted"/>
<dbReference type="InterPro" id="IPR020845">
    <property type="entry name" value="AMP-binding_CS"/>
</dbReference>